<reference evidence="5 6" key="1">
    <citation type="submission" date="2018-04" db="EMBL/GenBank/DDBJ databases">
        <authorList>
            <person name="Zhang X."/>
            <person name="Yuan J."/>
            <person name="Li F."/>
            <person name="Xiang J."/>
        </authorList>
    </citation>
    <scope>NUCLEOTIDE SEQUENCE [LARGE SCALE GENOMIC DNA]</scope>
    <source>
        <tissue evidence="5">Muscle</tissue>
    </source>
</reference>
<dbReference type="Proteomes" id="UP000283509">
    <property type="component" value="Unassembled WGS sequence"/>
</dbReference>
<dbReference type="InterPro" id="IPR000618">
    <property type="entry name" value="Insect_cuticle"/>
</dbReference>
<feature type="region of interest" description="Disordered" evidence="3">
    <location>
        <begin position="30"/>
        <end position="73"/>
    </location>
</feature>
<dbReference type="PANTHER" id="PTHR10380">
    <property type="entry name" value="CUTICLE PROTEIN"/>
    <property type="match status" value="1"/>
</dbReference>
<evidence type="ECO:0000256" key="2">
    <source>
        <dbReference type="PROSITE-ProRule" id="PRU00497"/>
    </source>
</evidence>
<feature type="compositionally biased region" description="Basic and acidic residues" evidence="3">
    <location>
        <begin position="163"/>
        <end position="181"/>
    </location>
</feature>
<dbReference type="InterPro" id="IPR050468">
    <property type="entry name" value="Cuticle_Struct_Prot"/>
</dbReference>
<dbReference type="GO" id="GO:0008010">
    <property type="term" value="F:structural constituent of chitin-based larval cuticle"/>
    <property type="evidence" value="ECO:0007669"/>
    <property type="project" value="TreeGrafter"/>
</dbReference>
<comment type="caution">
    <text evidence="5">The sequence shown here is derived from an EMBL/GenBank/DDBJ whole genome shotgun (WGS) entry which is preliminary data.</text>
</comment>
<dbReference type="Pfam" id="PF00379">
    <property type="entry name" value="Chitin_bind_4"/>
    <property type="match status" value="1"/>
</dbReference>
<proteinExistence type="predicted"/>
<keyword evidence="6" id="KW-1185">Reference proteome</keyword>
<evidence type="ECO:0000256" key="3">
    <source>
        <dbReference type="SAM" id="MobiDB-lite"/>
    </source>
</evidence>
<keyword evidence="4" id="KW-0732">Signal</keyword>
<keyword evidence="1 2" id="KW-0193">Cuticle</keyword>
<sequence>MRLIVVAAVCALSVARPKVPSKSQLIYVPEYHQDAEKEAPEAPPRQEYERTPLPPLPQDSRREAFPSPSKAAPEIVPILKDLRASPERGVYNMAIETGNGIKVLQQVAGDAQGSKTKGAYYFTHPDGTVHKVTYVADENGFRPSSDLLPSPPRTPTPSPPRPGPDREGAHRGRAQADRGREATLAGQEEAGGFLGGGLDAEAQYAGEASENFPVQYDPETTAQRHQETLYYPVLPQEQARFPEQVPAAVPSAQPQEREVIQINDVPIYIPEDYRAAHEEAPFAAQTVVDDAHLVPTPAHEEEVAATPSDGAVEEYLQPREASEGIPLGPLEPEAFGADGGAEEEGYDIPHQAASTLMAAVSAAQPHAQ</sequence>
<feature type="signal peptide" evidence="4">
    <location>
        <begin position="1"/>
        <end position="15"/>
    </location>
</feature>
<evidence type="ECO:0000313" key="6">
    <source>
        <dbReference type="Proteomes" id="UP000283509"/>
    </source>
</evidence>
<accession>A0A3R7ME27</accession>
<evidence type="ECO:0000256" key="1">
    <source>
        <dbReference type="ARBA" id="ARBA00022460"/>
    </source>
</evidence>
<feature type="region of interest" description="Disordered" evidence="3">
    <location>
        <begin position="317"/>
        <end position="350"/>
    </location>
</feature>
<reference evidence="5 6" key="2">
    <citation type="submission" date="2019-01" db="EMBL/GenBank/DDBJ databases">
        <title>The decoding of complex shrimp genome reveals the adaptation for benthos swimmer, frequently molting mechanism and breeding impact on genome.</title>
        <authorList>
            <person name="Sun Y."/>
            <person name="Gao Y."/>
            <person name="Yu Y."/>
        </authorList>
    </citation>
    <scope>NUCLEOTIDE SEQUENCE [LARGE SCALE GENOMIC DNA]</scope>
    <source>
        <tissue evidence="5">Muscle</tissue>
    </source>
</reference>
<feature type="region of interest" description="Disordered" evidence="3">
    <location>
        <begin position="134"/>
        <end position="197"/>
    </location>
</feature>
<feature type="chain" id="PRO_5018707644" evidence="4">
    <location>
        <begin position="16"/>
        <end position="368"/>
    </location>
</feature>
<feature type="compositionally biased region" description="Pro residues" evidence="3">
    <location>
        <begin position="149"/>
        <end position="162"/>
    </location>
</feature>
<feature type="compositionally biased region" description="Basic and acidic residues" evidence="3">
    <location>
        <begin position="31"/>
        <end position="50"/>
    </location>
</feature>
<evidence type="ECO:0000256" key="4">
    <source>
        <dbReference type="SAM" id="SignalP"/>
    </source>
</evidence>
<dbReference type="PROSITE" id="PS00233">
    <property type="entry name" value="CHIT_BIND_RR_1"/>
    <property type="match status" value="1"/>
</dbReference>
<dbReference type="InterPro" id="IPR031311">
    <property type="entry name" value="CHIT_BIND_RR_consensus"/>
</dbReference>
<name>A0A3R7ME27_PENVA</name>
<dbReference type="AlphaFoldDB" id="A0A3R7ME27"/>
<dbReference type="GO" id="GO:0062129">
    <property type="term" value="C:chitin-based extracellular matrix"/>
    <property type="evidence" value="ECO:0007669"/>
    <property type="project" value="TreeGrafter"/>
</dbReference>
<dbReference type="OrthoDB" id="6368215at2759"/>
<protein>
    <submittedName>
        <fullName evidence="5">Strongly chitin-binding protein-1</fullName>
    </submittedName>
</protein>
<evidence type="ECO:0000313" key="5">
    <source>
        <dbReference type="EMBL" id="ROT80138.1"/>
    </source>
</evidence>
<organism evidence="5 6">
    <name type="scientific">Penaeus vannamei</name>
    <name type="common">Whiteleg shrimp</name>
    <name type="synonym">Litopenaeus vannamei</name>
    <dbReference type="NCBI Taxonomy" id="6689"/>
    <lineage>
        <taxon>Eukaryota</taxon>
        <taxon>Metazoa</taxon>
        <taxon>Ecdysozoa</taxon>
        <taxon>Arthropoda</taxon>
        <taxon>Crustacea</taxon>
        <taxon>Multicrustacea</taxon>
        <taxon>Malacostraca</taxon>
        <taxon>Eumalacostraca</taxon>
        <taxon>Eucarida</taxon>
        <taxon>Decapoda</taxon>
        <taxon>Dendrobranchiata</taxon>
        <taxon>Penaeoidea</taxon>
        <taxon>Penaeidae</taxon>
        <taxon>Penaeus</taxon>
    </lineage>
</organism>
<gene>
    <name evidence="5" type="ORF">C7M84_001136</name>
</gene>
<dbReference type="PROSITE" id="PS51155">
    <property type="entry name" value="CHIT_BIND_RR_2"/>
    <property type="match status" value="1"/>
</dbReference>
<dbReference type="EMBL" id="QCYY01001149">
    <property type="protein sequence ID" value="ROT80138.1"/>
    <property type="molecule type" value="Genomic_DNA"/>
</dbReference>